<accession>A0A858R6K9</accession>
<dbReference type="PANTHER" id="PTHR43877">
    <property type="entry name" value="AMINOALKYLPHOSPHONATE N-ACETYLTRANSFERASE-RELATED-RELATED"/>
    <property type="match status" value="1"/>
</dbReference>
<dbReference type="InterPro" id="IPR050832">
    <property type="entry name" value="Bact_Acetyltransf"/>
</dbReference>
<keyword evidence="2" id="KW-0012">Acyltransferase</keyword>
<dbReference type="Pfam" id="PF00583">
    <property type="entry name" value="Acetyltransf_1"/>
    <property type="match status" value="1"/>
</dbReference>
<name>A0A858R6K9_9PROT</name>
<dbReference type="Proteomes" id="UP000501891">
    <property type="component" value="Chromosome"/>
</dbReference>
<proteinExistence type="predicted"/>
<dbReference type="PROSITE" id="PS51186">
    <property type="entry name" value="GNAT"/>
    <property type="match status" value="1"/>
</dbReference>
<evidence type="ECO:0000256" key="1">
    <source>
        <dbReference type="ARBA" id="ARBA00022679"/>
    </source>
</evidence>
<protein>
    <submittedName>
        <fullName evidence="4">GNAT family N-acetyltransferase</fullName>
    </submittedName>
</protein>
<dbReference type="GO" id="GO:0016747">
    <property type="term" value="F:acyltransferase activity, transferring groups other than amino-acyl groups"/>
    <property type="evidence" value="ECO:0007669"/>
    <property type="project" value="InterPro"/>
</dbReference>
<gene>
    <name evidence="4" type="ORF">HHL28_08035</name>
</gene>
<dbReference type="InterPro" id="IPR016181">
    <property type="entry name" value="Acyl_CoA_acyltransferase"/>
</dbReference>
<dbReference type="KEGG" id="acru:HHL28_08035"/>
<feature type="domain" description="N-acetyltransferase" evidence="3">
    <location>
        <begin position="3"/>
        <end position="165"/>
    </location>
</feature>
<reference evidence="4" key="1">
    <citation type="submission" date="2020-04" db="EMBL/GenBank/DDBJ databases">
        <title>A desert anoxygenic phototrophic bacterium fixes CO2 using RubisCO under aerobic conditions.</title>
        <authorList>
            <person name="Tang K."/>
        </authorList>
    </citation>
    <scope>NUCLEOTIDE SEQUENCE [LARGE SCALE GENOMIC DNA]</scope>
    <source>
        <strain evidence="4">MIMtkB3</strain>
    </source>
</reference>
<dbReference type="InterPro" id="IPR000182">
    <property type="entry name" value="GNAT_dom"/>
</dbReference>
<keyword evidence="1" id="KW-0808">Transferase</keyword>
<evidence type="ECO:0000313" key="4">
    <source>
        <dbReference type="EMBL" id="QJE73041.1"/>
    </source>
</evidence>
<evidence type="ECO:0000256" key="2">
    <source>
        <dbReference type="ARBA" id="ARBA00023315"/>
    </source>
</evidence>
<dbReference type="EMBL" id="CP051775">
    <property type="protein sequence ID" value="QJE73041.1"/>
    <property type="molecule type" value="Genomic_DNA"/>
</dbReference>
<sequence>MTPRLRPAVADDIDALAALNMAVWKAAYPGIVPQGFLDRLDIGRFLADWAFMLAEPGVLALVAVDEGGAVRGFIACGPPKPEVPGYAWEVYRIYVDPAAQRLGLGRALMGAAGRAMRDRGGQGAILWVFEANQAARRFYGRLGGREVRKQTFHIFDGMEMVEVAYGWPDLRVLAALD</sequence>
<dbReference type="CDD" id="cd04301">
    <property type="entry name" value="NAT_SF"/>
    <property type="match status" value="1"/>
</dbReference>
<dbReference type="SUPFAM" id="SSF55729">
    <property type="entry name" value="Acyl-CoA N-acyltransferases (Nat)"/>
    <property type="match status" value="1"/>
</dbReference>
<organism evidence="4 5">
    <name type="scientific">Aerophototrophica crusticola</name>
    <dbReference type="NCBI Taxonomy" id="1709002"/>
    <lineage>
        <taxon>Bacteria</taxon>
        <taxon>Pseudomonadati</taxon>
        <taxon>Pseudomonadota</taxon>
        <taxon>Alphaproteobacteria</taxon>
        <taxon>Rhodospirillales</taxon>
        <taxon>Rhodospirillaceae</taxon>
        <taxon>Aerophototrophica</taxon>
    </lineage>
</organism>
<dbReference type="Gene3D" id="3.40.630.30">
    <property type="match status" value="1"/>
</dbReference>
<keyword evidence="5" id="KW-1185">Reference proteome</keyword>
<dbReference type="AlphaFoldDB" id="A0A858R6K9"/>
<evidence type="ECO:0000313" key="5">
    <source>
        <dbReference type="Proteomes" id="UP000501891"/>
    </source>
</evidence>
<evidence type="ECO:0000259" key="3">
    <source>
        <dbReference type="PROSITE" id="PS51186"/>
    </source>
</evidence>